<keyword evidence="4" id="KW-0812">Transmembrane</keyword>
<dbReference type="GO" id="GO:0000307">
    <property type="term" value="C:cyclin-dependent protein kinase holoenzyme complex"/>
    <property type="evidence" value="ECO:0007669"/>
    <property type="project" value="TreeGrafter"/>
</dbReference>
<feature type="transmembrane region" description="Helical" evidence="4">
    <location>
        <begin position="290"/>
        <end position="315"/>
    </location>
</feature>
<evidence type="ECO:0000256" key="1">
    <source>
        <dbReference type="ARBA" id="ARBA00038508"/>
    </source>
</evidence>
<dbReference type="GO" id="GO:0019901">
    <property type="term" value="F:protein kinase binding"/>
    <property type="evidence" value="ECO:0007669"/>
    <property type="project" value="InterPro"/>
</dbReference>
<keyword evidence="6" id="KW-1185">Reference proteome</keyword>
<keyword evidence="4" id="KW-1133">Transmembrane helix</keyword>
<comment type="similarity">
    <text evidence="1">Belongs to the CNPPD1 family.</text>
</comment>
<feature type="region of interest" description="Disordered" evidence="3">
    <location>
        <begin position="1"/>
        <end position="58"/>
    </location>
</feature>
<dbReference type="CDD" id="cd20557">
    <property type="entry name" value="CYCLIN_ScPCL1-like"/>
    <property type="match status" value="1"/>
</dbReference>
<dbReference type="EMBL" id="BDGG01000015">
    <property type="protein sequence ID" value="GAV07675.1"/>
    <property type="molecule type" value="Genomic_DNA"/>
</dbReference>
<protein>
    <recommendedName>
        <fullName evidence="2">Protein CNPPD1</fullName>
    </recommendedName>
</protein>
<name>A0A1D1W299_RAMVA</name>
<gene>
    <name evidence="5" type="primary">RvY_17489-1</name>
    <name evidence="5" type="synonym">RvY_17489.1</name>
    <name evidence="5" type="ORF">RvY_17489</name>
</gene>
<reference evidence="5 6" key="1">
    <citation type="journal article" date="2016" name="Nat. Commun.">
        <title>Extremotolerant tardigrade genome and improved radiotolerance of human cultured cells by tardigrade-unique protein.</title>
        <authorList>
            <person name="Hashimoto T."/>
            <person name="Horikawa D.D."/>
            <person name="Saito Y."/>
            <person name="Kuwahara H."/>
            <person name="Kozuka-Hata H."/>
            <person name="Shin-I T."/>
            <person name="Minakuchi Y."/>
            <person name="Ohishi K."/>
            <person name="Motoyama A."/>
            <person name="Aizu T."/>
            <person name="Enomoto A."/>
            <person name="Kondo K."/>
            <person name="Tanaka S."/>
            <person name="Hara Y."/>
            <person name="Koshikawa S."/>
            <person name="Sagara H."/>
            <person name="Miura T."/>
            <person name="Yokobori S."/>
            <person name="Miyagawa K."/>
            <person name="Suzuki Y."/>
            <person name="Kubo T."/>
            <person name="Oyama M."/>
            <person name="Kohara Y."/>
            <person name="Fujiyama A."/>
            <person name="Arakawa K."/>
            <person name="Katayama T."/>
            <person name="Toyoda A."/>
            <person name="Kunieda T."/>
        </authorList>
    </citation>
    <scope>NUCLEOTIDE SEQUENCE [LARGE SCALE GENOMIC DNA]</scope>
    <source>
        <strain evidence="5 6">YOKOZUNA-1</strain>
    </source>
</reference>
<dbReference type="SUPFAM" id="SSF47954">
    <property type="entry name" value="Cyclin-like"/>
    <property type="match status" value="1"/>
</dbReference>
<feature type="compositionally biased region" description="Polar residues" evidence="3">
    <location>
        <begin position="23"/>
        <end position="33"/>
    </location>
</feature>
<dbReference type="Proteomes" id="UP000186922">
    <property type="component" value="Unassembled WGS sequence"/>
</dbReference>
<feature type="compositionally biased region" description="Basic and acidic residues" evidence="3">
    <location>
        <begin position="1"/>
        <end position="17"/>
    </location>
</feature>
<feature type="region of interest" description="Disordered" evidence="3">
    <location>
        <begin position="318"/>
        <end position="353"/>
    </location>
</feature>
<dbReference type="PANTHER" id="PTHR15615">
    <property type="match status" value="1"/>
</dbReference>
<dbReference type="Gene3D" id="1.10.472.10">
    <property type="entry name" value="Cyclin-like"/>
    <property type="match status" value="1"/>
</dbReference>
<dbReference type="STRING" id="947166.A0A1D1W299"/>
<keyword evidence="4" id="KW-0472">Membrane</keyword>
<dbReference type="GO" id="GO:0005634">
    <property type="term" value="C:nucleus"/>
    <property type="evidence" value="ECO:0007669"/>
    <property type="project" value="TreeGrafter"/>
</dbReference>
<dbReference type="InterPro" id="IPR036915">
    <property type="entry name" value="Cyclin-like_sf"/>
</dbReference>
<proteinExistence type="inferred from homology"/>
<organism evidence="5 6">
    <name type="scientific">Ramazzottius varieornatus</name>
    <name type="common">Water bear</name>
    <name type="synonym">Tardigrade</name>
    <dbReference type="NCBI Taxonomy" id="947166"/>
    <lineage>
        <taxon>Eukaryota</taxon>
        <taxon>Metazoa</taxon>
        <taxon>Ecdysozoa</taxon>
        <taxon>Tardigrada</taxon>
        <taxon>Eutardigrada</taxon>
        <taxon>Parachela</taxon>
        <taxon>Hypsibioidea</taxon>
        <taxon>Ramazzottiidae</taxon>
        <taxon>Ramazzottius</taxon>
    </lineage>
</organism>
<evidence type="ECO:0000256" key="3">
    <source>
        <dbReference type="SAM" id="MobiDB-lite"/>
    </source>
</evidence>
<feature type="compositionally biased region" description="Polar residues" evidence="3">
    <location>
        <begin position="41"/>
        <end position="58"/>
    </location>
</feature>
<dbReference type="AlphaFoldDB" id="A0A1D1W299"/>
<dbReference type="PANTHER" id="PTHR15615:SF108">
    <property type="entry name" value="PROTEIN CNPPD1"/>
    <property type="match status" value="1"/>
</dbReference>
<evidence type="ECO:0000313" key="6">
    <source>
        <dbReference type="Proteomes" id="UP000186922"/>
    </source>
</evidence>
<sequence>MGFGGEDKKDEHDRSPWEEEESQTWPSMESAESSPLKKETTSPMSLIQDSGLSRSSPSIFREDIEKVDYDSEDEGNESATEEQHFEEHAYVCKRLERTLGLGLWNEVTGNGDRDFDDWTELAYVIGSQYGTKLDLNVVKTATRHNVSPSALLLCLIYLERLHSTNGKISADNLMSSSELFIVALMSACKYLYDVGEVGDCYNGSWARQCRIPLKTLNRLEVQFLSALDWDLHSGEAEFENMMAKVQTGIVNSQMKYRPSMTYSDMMALLHFNNLFASLFVKSLFSRIAKVVAVLAASYVSFGVLSVLMYTTLLSAPSAKRGDQRSPVAATISRAHSRADGSAKSATGDAPPAQDTTLPQDYADLLVAVHGPLLSQPTVAFFPVSSRKHRQRTKKVVCSHKSDEPLLLSSFLPTLASPSLSASDLNESWRCAYQPERWRDSLFWQSDKLLCA</sequence>
<dbReference type="Pfam" id="PF08613">
    <property type="entry name" value="Cyclin"/>
    <property type="match status" value="1"/>
</dbReference>
<accession>A0A1D1W299</accession>
<evidence type="ECO:0000256" key="2">
    <source>
        <dbReference type="ARBA" id="ARBA00040808"/>
    </source>
</evidence>
<dbReference type="OrthoDB" id="244495at2759"/>
<dbReference type="GO" id="GO:0016538">
    <property type="term" value="F:cyclin-dependent protein serine/threonine kinase regulator activity"/>
    <property type="evidence" value="ECO:0007669"/>
    <property type="project" value="TreeGrafter"/>
</dbReference>
<evidence type="ECO:0000256" key="4">
    <source>
        <dbReference type="SAM" id="Phobius"/>
    </source>
</evidence>
<evidence type="ECO:0000313" key="5">
    <source>
        <dbReference type="EMBL" id="GAV07675.1"/>
    </source>
</evidence>
<feature type="transmembrane region" description="Helical" evidence="4">
    <location>
        <begin position="265"/>
        <end position="284"/>
    </location>
</feature>
<dbReference type="InterPro" id="IPR013922">
    <property type="entry name" value="Cyclin_PHO80-like"/>
</dbReference>
<comment type="caution">
    <text evidence="5">The sequence shown here is derived from an EMBL/GenBank/DDBJ whole genome shotgun (WGS) entry which is preliminary data.</text>
</comment>